<dbReference type="EMBL" id="AY829831">
    <property type="protein sequence ID" value="AAV91445.1"/>
    <property type="molecule type" value="mRNA"/>
</dbReference>
<dbReference type="Pfam" id="PF06140">
    <property type="entry name" value="Ifi-6-16"/>
    <property type="match status" value="1"/>
</dbReference>
<proteinExistence type="evidence at transcript level"/>
<evidence type="ECO:0000256" key="2">
    <source>
        <dbReference type="ARBA" id="ARBA00007262"/>
    </source>
</evidence>
<evidence type="ECO:0000256" key="5">
    <source>
        <dbReference type="ARBA" id="ARBA00023136"/>
    </source>
</evidence>
<evidence type="ECO:0000313" key="6">
    <source>
        <dbReference type="EMBL" id="AAV91445.1"/>
    </source>
</evidence>
<name>Q5MGF5_LONON</name>
<comment type="similarity">
    <text evidence="2">Belongs to the IFI6/IFI27 family.</text>
</comment>
<keyword evidence="4" id="KW-1133">Transmembrane helix</keyword>
<sequence>MGLLAALAVNLVGGAIIYGTGGLLTPIVAPMLGFGSAGIAAGSTAAAAQAYYGNVVAGSVISQLTSAAMLAPTP</sequence>
<evidence type="ECO:0000256" key="3">
    <source>
        <dbReference type="ARBA" id="ARBA00022692"/>
    </source>
</evidence>
<dbReference type="GO" id="GO:0016020">
    <property type="term" value="C:membrane"/>
    <property type="evidence" value="ECO:0007669"/>
    <property type="project" value="UniProtKB-SubCell"/>
</dbReference>
<evidence type="ECO:0000256" key="4">
    <source>
        <dbReference type="ARBA" id="ARBA00022989"/>
    </source>
</evidence>
<comment type="subcellular location">
    <subcellularLocation>
        <location evidence="1">Membrane</location>
        <topology evidence="1">Multi-pass membrane protein</topology>
    </subcellularLocation>
</comment>
<accession>Q5MGF5</accession>
<dbReference type="Gene3D" id="6.10.110.10">
    <property type="match status" value="1"/>
</dbReference>
<protein>
    <submittedName>
        <fullName evidence="6">Uncharacterized protein</fullName>
    </submittedName>
</protein>
<dbReference type="AlphaFoldDB" id="Q5MGF5"/>
<organism evidence="6">
    <name type="scientific">Lonomia obliqua</name>
    <name type="common">Moth</name>
    <dbReference type="NCBI Taxonomy" id="304329"/>
    <lineage>
        <taxon>Eukaryota</taxon>
        <taxon>Metazoa</taxon>
        <taxon>Ecdysozoa</taxon>
        <taxon>Arthropoda</taxon>
        <taxon>Hexapoda</taxon>
        <taxon>Insecta</taxon>
        <taxon>Pterygota</taxon>
        <taxon>Neoptera</taxon>
        <taxon>Endopterygota</taxon>
        <taxon>Lepidoptera</taxon>
        <taxon>Glossata</taxon>
        <taxon>Ditrysia</taxon>
        <taxon>Bombycoidea</taxon>
        <taxon>Saturniidae</taxon>
        <taxon>Hemileucinae</taxon>
        <taxon>Lonomia</taxon>
    </lineage>
</organism>
<keyword evidence="5" id="KW-0472">Membrane</keyword>
<dbReference type="InterPro" id="IPR009311">
    <property type="entry name" value="IFI6/IFI27-like"/>
</dbReference>
<reference evidence="6" key="1">
    <citation type="journal article" date="2005" name="Gene">
        <title>A catalog for the transcripts from the venomous structures of the caterpillar Lonomia obliqua: identification of the proteins potentially involved in the coagulation disorder and hemorrhagic syndrome.</title>
        <authorList>
            <person name="Veiga A.B.G."/>
            <person name="Ribeiro J.M.C."/>
            <person name="Guimaraes J.A."/>
            <person name="Francischetti I.M.B."/>
        </authorList>
    </citation>
    <scope>NUCLEOTIDE SEQUENCE</scope>
    <source>
        <tissue evidence="6">Tegument</tissue>
    </source>
</reference>
<evidence type="ECO:0000256" key="1">
    <source>
        <dbReference type="ARBA" id="ARBA00004141"/>
    </source>
</evidence>
<dbReference type="InterPro" id="IPR038213">
    <property type="entry name" value="IFI6/IFI27-like_sf"/>
</dbReference>
<keyword evidence="3" id="KW-0812">Transmembrane</keyword>